<keyword evidence="4" id="KW-1185">Reference proteome</keyword>
<proteinExistence type="predicted"/>
<feature type="domain" description="NADP-dependent oxidoreductase" evidence="2">
    <location>
        <begin position="17"/>
        <end position="322"/>
    </location>
</feature>
<dbReference type="InterPro" id="IPR050523">
    <property type="entry name" value="AKR_Detox_Biosynth"/>
</dbReference>
<dbReference type="InterPro" id="IPR036812">
    <property type="entry name" value="NAD(P)_OxRdtase_dom_sf"/>
</dbReference>
<dbReference type="PANTHER" id="PTHR43364">
    <property type="entry name" value="NADH-SPECIFIC METHYLGLYOXAL REDUCTASE-RELATED"/>
    <property type="match status" value="1"/>
</dbReference>
<dbReference type="GO" id="GO:0016491">
    <property type="term" value="F:oxidoreductase activity"/>
    <property type="evidence" value="ECO:0007669"/>
    <property type="project" value="UniProtKB-KW"/>
</dbReference>
<name>A0A7X0VYZ3_9BACL</name>
<gene>
    <name evidence="3" type="ORF">H7C18_29325</name>
</gene>
<dbReference type="AlphaFoldDB" id="A0A7X0VYZ3"/>
<evidence type="ECO:0000259" key="2">
    <source>
        <dbReference type="Pfam" id="PF00248"/>
    </source>
</evidence>
<comment type="caution">
    <text evidence="3">The sequence shown here is derived from an EMBL/GenBank/DDBJ whole genome shotgun (WGS) entry which is preliminary data.</text>
</comment>
<dbReference type="Proteomes" id="UP000564644">
    <property type="component" value="Unassembled WGS sequence"/>
</dbReference>
<dbReference type="PANTHER" id="PTHR43364:SF4">
    <property type="entry name" value="NAD(P)-LINKED OXIDOREDUCTASE SUPERFAMILY PROTEIN"/>
    <property type="match status" value="1"/>
</dbReference>
<reference evidence="3 4" key="1">
    <citation type="submission" date="2020-08" db="EMBL/GenBank/DDBJ databases">
        <title>Cohnella phylogeny.</title>
        <authorList>
            <person name="Dunlap C."/>
        </authorList>
    </citation>
    <scope>NUCLEOTIDE SEQUENCE [LARGE SCALE GENOMIC DNA]</scope>
    <source>
        <strain evidence="3 4">CBP 2801</strain>
    </source>
</reference>
<dbReference type="SUPFAM" id="SSF51430">
    <property type="entry name" value="NAD(P)-linked oxidoreductase"/>
    <property type="match status" value="1"/>
</dbReference>
<evidence type="ECO:0000256" key="1">
    <source>
        <dbReference type="ARBA" id="ARBA00023002"/>
    </source>
</evidence>
<dbReference type="Pfam" id="PF00248">
    <property type="entry name" value="Aldo_ket_red"/>
    <property type="match status" value="1"/>
</dbReference>
<dbReference type="Gene3D" id="3.20.20.100">
    <property type="entry name" value="NADP-dependent oxidoreductase domain"/>
    <property type="match status" value="1"/>
</dbReference>
<dbReference type="GO" id="GO:0005829">
    <property type="term" value="C:cytosol"/>
    <property type="evidence" value="ECO:0007669"/>
    <property type="project" value="TreeGrafter"/>
</dbReference>
<dbReference type="RefSeq" id="WP_185132678.1">
    <property type="nucleotide sequence ID" value="NZ_JACJVO010000040.1"/>
</dbReference>
<dbReference type="CDD" id="cd19082">
    <property type="entry name" value="AKR_AKR10A1_2"/>
    <property type="match status" value="1"/>
</dbReference>
<evidence type="ECO:0000313" key="3">
    <source>
        <dbReference type="EMBL" id="MBB6735022.1"/>
    </source>
</evidence>
<sequence length="327" mass="37019">MDNMRTKIPGTDLQSFPIALGGASLGSSIRREDAFRLMDEFVDAGGNMVDTAQVYANWLPDIEPSISERVIGQWMAERGLRSRMIVTTKGAHPLLHSMDRSRMSEEDIRQDVDGSLQRLRVDEIDLYWLHRDDTDRTVGEILETMNRFVREGKIRYFGCSNWSVERIRDAARYAAEHGLQGFAGNQMMWSLASADRSLFQDPSLVPMDEEMYRYHLESGMAALPYSSQAQGLFAKWERGEYAKDDNRISPQYRSPENVGRFERCLALASELDVSVNRIVLAYLSSQPFPTVPIAGCRMSAQLRDSLSAAGLRLSKDQLAYLERGISL</sequence>
<dbReference type="InterPro" id="IPR023210">
    <property type="entry name" value="NADP_OxRdtase_dom"/>
</dbReference>
<protein>
    <submittedName>
        <fullName evidence="3">Aldo/keto reductase</fullName>
    </submittedName>
</protein>
<keyword evidence="1" id="KW-0560">Oxidoreductase</keyword>
<evidence type="ECO:0000313" key="4">
    <source>
        <dbReference type="Proteomes" id="UP000564644"/>
    </source>
</evidence>
<dbReference type="EMBL" id="JACJVO010000040">
    <property type="protein sequence ID" value="MBB6735022.1"/>
    <property type="molecule type" value="Genomic_DNA"/>
</dbReference>
<accession>A0A7X0VYZ3</accession>
<organism evidence="3 4">
    <name type="scientific">Cohnella zeiphila</name>
    <dbReference type="NCBI Taxonomy" id="2761120"/>
    <lineage>
        <taxon>Bacteria</taxon>
        <taxon>Bacillati</taxon>
        <taxon>Bacillota</taxon>
        <taxon>Bacilli</taxon>
        <taxon>Bacillales</taxon>
        <taxon>Paenibacillaceae</taxon>
        <taxon>Cohnella</taxon>
    </lineage>
</organism>